<evidence type="ECO:0000256" key="1">
    <source>
        <dbReference type="SAM" id="MobiDB-lite"/>
    </source>
</evidence>
<proteinExistence type="predicted"/>
<accession>A0A9J6B451</accession>
<dbReference type="EMBL" id="JACXVP010000001">
    <property type="protein sequence ID" value="KAG5631526.1"/>
    <property type="molecule type" value="Genomic_DNA"/>
</dbReference>
<comment type="caution">
    <text evidence="2">The sequence shown here is derived from an EMBL/GenBank/DDBJ whole genome shotgun (WGS) entry which is preliminary data.</text>
</comment>
<feature type="compositionally biased region" description="Polar residues" evidence="1">
    <location>
        <begin position="109"/>
        <end position="123"/>
    </location>
</feature>
<feature type="region of interest" description="Disordered" evidence="1">
    <location>
        <begin position="103"/>
        <end position="134"/>
    </location>
</feature>
<dbReference type="Proteomes" id="UP000824120">
    <property type="component" value="Chromosome 1"/>
</dbReference>
<keyword evidence="3" id="KW-1185">Reference proteome</keyword>
<organism evidence="2 3">
    <name type="scientific">Solanum commersonii</name>
    <name type="common">Commerson's wild potato</name>
    <name type="synonym">Commerson's nightshade</name>
    <dbReference type="NCBI Taxonomy" id="4109"/>
    <lineage>
        <taxon>Eukaryota</taxon>
        <taxon>Viridiplantae</taxon>
        <taxon>Streptophyta</taxon>
        <taxon>Embryophyta</taxon>
        <taxon>Tracheophyta</taxon>
        <taxon>Spermatophyta</taxon>
        <taxon>Magnoliopsida</taxon>
        <taxon>eudicotyledons</taxon>
        <taxon>Gunneridae</taxon>
        <taxon>Pentapetalae</taxon>
        <taxon>asterids</taxon>
        <taxon>lamiids</taxon>
        <taxon>Solanales</taxon>
        <taxon>Solanaceae</taxon>
        <taxon>Solanoideae</taxon>
        <taxon>Solaneae</taxon>
        <taxon>Solanum</taxon>
    </lineage>
</organism>
<name>A0A9J6B451_SOLCO</name>
<evidence type="ECO:0000313" key="3">
    <source>
        <dbReference type="Proteomes" id="UP000824120"/>
    </source>
</evidence>
<evidence type="ECO:0008006" key="4">
    <source>
        <dbReference type="Google" id="ProtNLM"/>
    </source>
</evidence>
<protein>
    <recommendedName>
        <fullName evidence="4">RNase H type-1 domain-containing protein</fullName>
    </recommendedName>
</protein>
<reference evidence="2 3" key="1">
    <citation type="submission" date="2020-09" db="EMBL/GenBank/DDBJ databases">
        <title>De no assembly of potato wild relative species, Solanum commersonii.</title>
        <authorList>
            <person name="Cho K."/>
        </authorList>
    </citation>
    <scope>NUCLEOTIDE SEQUENCE [LARGE SCALE GENOMIC DNA]</scope>
    <source>
        <strain evidence="2">LZ3.2</strain>
        <tissue evidence="2">Leaf</tissue>
    </source>
</reference>
<dbReference type="AlphaFoldDB" id="A0A9J6B451"/>
<sequence length="157" mass="18214">MWRYYLCLFSPLGEGTNKLPRCGYIWFIICIHLNYKKVILEVDSQLGRLDCEQSTAPWSISSHVQKLQHLATQFTHFKCIHTLREANFVALASKHKPSVERLRLPDQSHLMQNSNTNKTQPAPSSDSSDNSSKLQRTEVIHVTILERELDWHVKLFP</sequence>
<evidence type="ECO:0000313" key="2">
    <source>
        <dbReference type="EMBL" id="KAG5631526.1"/>
    </source>
</evidence>
<gene>
    <name evidence="2" type="ORF">H5410_003243</name>
</gene>
<dbReference type="OrthoDB" id="1304767at2759"/>